<reference evidence="1 2" key="1">
    <citation type="submission" date="2019-08" db="EMBL/GenBank/DDBJ databases">
        <title>Actinomadura sp. nov. CYP1-5 isolated from mountain soil.</title>
        <authorList>
            <person name="Songsumanus A."/>
            <person name="Kuncharoen N."/>
            <person name="Kudo T."/>
            <person name="Yuki M."/>
            <person name="Igarashi Y."/>
            <person name="Tanasupawat S."/>
        </authorList>
    </citation>
    <scope>NUCLEOTIDE SEQUENCE [LARGE SCALE GENOMIC DNA]</scope>
    <source>
        <strain evidence="1 2">CYP1-5</strain>
    </source>
</reference>
<proteinExistence type="predicted"/>
<sequence length="91" mass="9686">MPSPTASPGSWDAVDRGILRAAQVSATCRQIADATGLTADLVKNQIEVHVRNGLLAQIVNGGVRYQLTVAGYKRLFDLTDTNTRPGHRAAA</sequence>
<dbReference type="AlphaFoldDB" id="A0A5D3FBB2"/>
<gene>
    <name evidence="1" type="ORF">FXF68_31070</name>
</gene>
<evidence type="ECO:0000313" key="2">
    <source>
        <dbReference type="Proteomes" id="UP000323505"/>
    </source>
</evidence>
<accession>A0A5D3FBB2</accession>
<dbReference type="EMBL" id="VSRQ01000007">
    <property type="protein sequence ID" value="TYK45126.1"/>
    <property type="molecule type" value="Genomic_DNA"/>
</dbReference>
<dbReference type="Proteomes" id="UP000323505">
    <property type="component" value="Unassembled WGS sequence"/>
</dbReference>
<dbReference type="RefSeq" id="WP_148765482.1">
    <property type="nucleotide sequence ID" value="NZ_VSRQ01000007.1"/>
</dbReference>
<comment type="caution">
    <text evidence="1">The sequence shown here is derived from an EMBL/GenBank/DDBJ whole genome shotgun (WGS) entry which is preliminary data.</text>
</comment>
<name>A0A5D3FBB2_9ACTN</name>
<evidence type="ECO:0000313" key="1">
    <source>
        <dbReference type="EMBL" id="TYK45126.1"/>
    </source>
</evidence>
<protein>
    <submittedName>
        <fullName evidence="1">Uncharacterized protein</fullName>
    </submittedName>
</protein>
<keyword evidence="2" id="KW-1185">Reference proteome</keyword>
<organism evidence="1 2">
    <name type="scientific">Actinomadura decatromicini</name>
    <dbReference type="NCBI Taxonomy" id="2604572"/>
    <lineage>
        <taxon>Bacteria</taxon>
        <taxon>Bacillati</taxon>
        <taxon>Actinomycetota</taxon>
        <taxon>Actinomycetes</taxon>
        <taxon>Streptosporangiales</taxon>
        <taxon>Thermomonosporaceae</taxon>
        <taxon>Actinomadura</taxon>
    </lineage>
</organism>